<sequence length="1134" mass="128954">MEPQMNWSQAETRALLDVWSEEKIQRDLEESFRNENVYREVSGRLAAMGMSRSAKQCREKIKKLKQEYRKTKQHGERSGAVKRTFRWYDAMDAILNDKPAATDESAAMILEFMISDVETDSPAMTDIHESCTTPGHVLPFTMPGPTPHPMENPQVPDFYSVQPEDCDGPSTSTAVTSTAVQTSVKDTPLCCWSNREVQALLTLWANPTVQQELLLNVRNNKVYTCLSAKLASLGFNKAPKKCREKIKKLKQEYKRIKNGHHMGGSSSVWFAIMDEVLSSQPAAVKHSETADPSSTEPSLPTESVVLDVDTDDELQWLPDEIQVLMTLWAQPNIQKQLLTSATDNQVFTYLSSELALVGFNKTPHQCSLKVNNLKEEYKRIKQFGLFGDVKSDWFAILDSVLGPDGEALKEVDSSAVLTEPKSPEDEHVNDSLRAVWTSDEVKVLLTRWAEESIQEQLRSTQRNERVFAQLSSELATQGFDKTTSQCRSKIRLLKQKYRRIKLQKDSKKQKSRWFAIMDKVLDCRKSEFETKIAAEVTDSDQTSLQASQQDIPEAAEGCRLPVSSLCLLVPTLRLMSAFTWQVVQCSNVAHYGKVEDLVRLVTELAPELLTPREKVQLLLRLRARLVLELCLSESTANLLNVQPHLNIIQDLTISSSSNQEELEELEKSKSNFVEIVHTLVEDTEERKRFFKEVFPIHYGQQYEVTLRTLVWKFISRLDNLLPIPDIKQTAEWLSTSPSIMEECGQLVLEPDQLKALLHFHQQQSGNTNTCVSQAQTMFLPALSLHFKANSKQLASEQQEMSTDDEGQFDYSEDDEPVDESQTGDELTLDDCSKGNEDLKFNEEQRNGMTTANAANLKHAPLRLHTCSLCPYSDSQVSGLLNHIRKEHLIQDPSGLFSTEFGQDGVLQKVDAQMLRSTTDTCEYCGKVFKDIATLNTHIKTHTLLYHCDKCDKKYSSKASLTVHQRIHTGEIPYLCSHCGQGFRSSYTLGQHVRIHTGDRRYKCHICGKTSIQHLARHMRMHRGEKNYLCTECGKAFLSSGELRLHTRFHTGERPYICKHCGKGFIAKCQLTVHTRRHTGESPYGCSLCPKSFHTLRAQKRHMMIHSNKKSFQCLKCGKIFRQEETFKMHAETHK</sequence>
<dbReference type="Pfam" id="PF13837">
    <property type="entry name" value="Myb_DNA-bind_4"/>
    <property type="match status" value="4"/>
</dbReference>
<evidence type="ECO:0000313" key="14">
    <source>
        <dbReference type="RefSeq" id="XP_008301172.1"/>
    </source>
</evidence>
<dbReference type="SMART" id="SM00355">
    <property type="entry name" value="ZnF_C2H2"/>
    <property type="match status" value="9"/>
</dbReference>
<keyword evidence="13" id="KW-1185">Reference proteome</keyword>
<evidence type="ECO:0000256" key="5">
    <source>
        <dbReference type="ARBA" id="ARBA00022833"/>
    </source>
</evidence>
<feature type="domain" description="C2H2-type" evidence="12">
    <location>
        <begin position="919"/>
        <end position="942"/>
    </location>
</feature>
<keyword evidence="6" id="KW-0805">Transcription regulation</keyword>
<dbReference type="PROSITE" id="PS50157">
    <property type="entry name" value="ZINC_FINGER_C2H2_2"/>
    <property type="match status" value="8"/>
</dbReference>
<dbReference type="CDD" id="cd11657">
    <property type="entry name" value="TIN2_N"/>
    <property type="match status" value="1"/>
</dbReference>
<dbReference type="InterPro" id="IPR029400">
    <property type="entry name" value="TINF2_N"/>
</dbReference>
<dbReference type="FunFam" id="3.30.160.60:FF:000100">
    <property type="entry name" value="Zinc finger 45-like"/>
    <property type="match status" value="1"/>
</dbReference>
<evidence type="ECO:0000256" key="11">
    <source>
        <dbReference type="SAM" id="MobiDB-lite"/>
    </source>
</evidence>
<keyword evidence="5" id="KW-0862">Zinc</keyword>
<feature type="domain" description="C2H2-type" evidence="12">
    <location>
        <begin position="973"/>
        <end position="1000"/>
    </location>
</feature>
<dbReference type="AlphaFoldDB" id="A0A9Y4NPZ6"/>
<evidence type="ECO:0000256" key="9">
    <source>
        <dbReference type="PROSITE-ProRule" id="PRU00042"/>
    </source>
</evidence>
<evidence type="ECO:0000256" key="10">
    <source>
        <dbReference type="SAM" id="Coils"/>
    </source>
</evidence>
<dbReference type="FunFam" id="1.10.10.60:FF:000032">
    <property type="entry name" value="Zinc finger and SCAN domain-containing 20"/>
    <property type="match status" value="1"/>
</dbReference>
<dbReference type="PANTHER" id="PTHR23234">
    <property type="entry name" value="ZNF44 PROTEIN"/>
    <property type="match status" value="1"/>
</dbReference>
<keyword evidence="4 9" id="KW-0863">Zinc-finger</keyword>
<dbReference type="FunFam" id="3.30.160.60:FF:002343">
    <property type="entry name" value="Zinc finger protein 33A"/>
    <property type="match status" value="2"/>
</dbReference>
<keyword evidence="10" id="KW-0175">Coiled coil</keyword>
<dbReference type="RefSeq" id="XP_008301172.1">
    <property type="nucleotide sequence ID" value="XM_008302950.1"/>
</dbReference>
<feature type="coiled-coil region" evidence="10">
    <location>
        <begin position="47"/>
        <end position="74"/>
    </location>
</feature>
<feature type="domain" description="C2H2-type" evidence="12">
    <location>
        <begin position="1083"/>
        <end position="1110"/>
    </location>
</feature>
<evidence type="ECO:0000256" key="7">
    <source>
        <dbReference type="ARBA" id="ARBA00023163"/>
    </source>
</evidence>
<dbReference type="Proteomes" id="UP000694891">
    <property type="component" value="Unplaced"/>
</dbReference>
<feature type="domain" description="C2H2-type" evidence="12">
    <location>
        <begin position="1055"/>
        <end position="1082"/>
    </location>
</feature>
<dbReference type="Pfam" id="PF00096">
    <property type="entry name" value="zf-C2H2"/>
    <property type="match status" value="5"/>
</dbReference>
<feature type="region of interest" description="Disordered" evidence="11">
    <location>
        <begin position="793"/>
        <end position="825"/>
    </location>
</feature>
<proteinExistence type="predicted"/>
<dbReference type="FunFam" id="3.30.160.60:FF:000060">
    <property type="entry name" value="zinc finger protein 436"/>
    <property type="match status" value="1"/>
</dbReference>
<dbReference type="GO" id="GO:0008270">
    <property type="term" value="F:zinc ion binding"/>
    <property type="evidence" value="ECO:0007669"/>
    <property type="project" value="UniProtKB-KW"/>
</dbReference>
<evidence type="ECO:0000256" key="4">
    <source>
        <dbReference type="ARBA" id="ARBA00022771"/>
    </source>
</evidence>
<dbReference type="Pfam" id="PF14973">
    <property type="entry name" value="TINF2_N"/>
    <property type="match status" value="1"/>
</dbReference>
<evidence type="ECO:0000256" key="1">
    <source>
        <dbReference type="ARBA" id="ARBA00004123"/>
    </source>
</evidence>
<feature type="compositionally biased region" description="Acidic residues" evidence="11">
    <location>
        <begin position="801"/>
        <end position="825"/>
    </location>
</feature>
<dbReference type="FunFam" id="3.30.160.60:FF:000295">
    <property type="entry name" value="zinc finger protein 19"/>
    <property type="match status" value="1"/>
</dbReference>
<dbReference type="InterPro" id="IPR013087">
    <property type="entry name" value="Znf_C2H2_type"/>
</dbReference>
<evidence type="ECO:0000313" key="13">
    <source>
        <dbReference type="Proteomes" id="UP000694891"/>
    </source>
</evidence>
<feature type="domain" description="C2H2-type" evidence="12">
    <location>
        <begin position="1027"/>
        <end position="1054"/>
    </location>
</feature>
<evidence type="ECO:0000256" key="6">
    <source>
        <dbReference type="ARBA" id="ARBA00023015"/>
    </source>
</evidence>
<reference evidence="14" key="1">
    <citation type="submission" date="2025-08" db="UniProtKB">
        <authorList>
            <consortium name="RefSeq"/>
        </authorList>
    </citation>
    <scope>IDENTIFICATION</scope>
</reference>
<evidence type="ECO:0000256" key="8">
    <source>
        <dbReference type="ARBA" id="ARBA00023242"/>
    </source>
</evidence>
<keyword evidence="8" id="KW-0539">Nucleus</keyword>
<accession>A0A9Y4NPZ6</accession>
<dbReference type="CDD" id="cd12203">
    <property type="entry name" value="GT1"/>
    <property type="match status" value="1"/>
</dbReference>
<keyword evidence="3" id="KW-0677">Repeat</keyword>
<keyword evidence="2" id="KW-0479">Metal-binding</keyword>
<dbReference type="SUPFAM" id="SSF57667">
    <property type="entry name" value="beta-beta-alpha zinc fingers"/>
    <property type="match status" value="4"/>
</dbReference>
<dbReference type="GeneID" id="103373132"/>
<dbReference type="GO" id="GO:0005634">
    <property type="term" value="C:nucleus"/>
    <property type="evidence" value="ECO:0007669"/>
    <property type="project" value="UniProtKB-SubCell"/>
</dbReference>
<evidence type="ECO:0000256" key="2">
    <source>
        <dbReference type="ARBA" id="ARBA00022723"/>
    </source>
</evidence>
<dbReference type="InterPro" id="IPR036236">
    <property type="entry name" value="Znf_C2H2_sf"/>
</dbReference>
<dbReference type="Gene3D" id="1.10.10.60">
    <property type="entry name" value="Homeodomain-like"/>
    <property type="match status" value="4"/>
</dbReference>
<gene>
    <name evidence="14" type="primary">LOC103373132</name>
</gene>
<dbReference type="PROSITE" id="PS00028">
    <property type="entry name" value="ZINC_FINGER_C2H2_1"/>
    <property type="match status" value="7"/>
</dbReference>
<dbReference type="PANTHER" id="PTHR23234:SF10">
    <property type="entry name" value="RIKEN CDNA 6720489N17 GENE-RELATED"/>
    <property type="match status" value="1"/>
</dbReference>
<evidence type="ECO:0000256" key="3">
    <source>
        <dbReference type="ARBA" id="ARBA00022737"/>
    </source>
</evidence>
<protein>
    <submittedName>
        <fullName evidence="14">Uncharacterized protein LOC103373132</fullName>
    </submittedName>
</protein>
<dbReference type="InterPro" id="IPR050758">
    <property type="entry name" value="Znf_C2H2-type"/>
</dbReference>
<feature type="domain" description="C2H2-type" evidence="12">
    <location>
        <begin position="945"/>
        <end position="972"/>
    </location>
</feature>
<feature type="region of interest" description="Disordered" evidence="11">
    <location>
        <begin position="283"/>
        <end position="302"/>
    </location>
</feature>
<feature type="domain" description="C2H2-type" evidence="12">
    <location>
        <begin position="1111"/>
        <end position="1134"/>
    </location>
</feature>
<feature type="compositionally biased region" description="Low complexity" evidence="11">
    <location>
        <begin position="292"/>
        <end position="302"/>
    </location>
</feature>
<name>A0A9Y4NPZ6_9TELE</name>
<dbReference type="Gene3D" id="3.30.160.60">
    <property type="entry name" value="Classic Zinc Finger"/>
    <property type="match status" value="8"/>
</dbReference>
<keyword evidence="7" id="KW-0804">Transcription</keyword>
<organism evidence="13 14">
    <name type="scientific">Stegastes partitus</name>
    <name type="common">bicolor damselfish</name>
    <dbReference type="NCBI Taxonomy" id="144197"/>
    <lineage>
        <taxon>Eukaryota</taxon>
        <taxon>Metazoa</taxon>
        <taxon>Chordata</taxon>
        <taxon>Craniata</taxon>
        <taxon>Vertebrata</taxon>
        <taxon>Euteleostomi</taxon>
        <taxon>Actinopterygii</taxon>
        <taxon>Neopterygii</taxon>
        <taxon>Teleostei</taxon>
        <taxon>Neoteleostei</taxon>
        <taxon>Acanthomorphata</taxon>
        <taxon>Ovalentaria</taxon>
        <taxon>Pomacentridae</taxon>
        <taxon>Stegastes</taxon>
    </lineage>
</organism>
<feature type="domain" description="C2H2-type" evidence="12">
    <location>
        <begin position="1001"/>
        <end position="1026"/>
    </location>
</feature>
<comment type="subcellular location">
    <subcellularLocation>
        <location evidence="1">Nucleus</location>
    </subcellularLocation>
</comment>
<dbReference type="InterPro" id="IPR044822">
    <property type="entry name" value="Myb_DNA-bind_4"/>
</dbReference>
<evidence type="ECO:0000259" key="12">
    <source>
        <dbReference type="PROSITE" id="PS50157"/>
    </source>
</evidence>